<name>A0A2W2BXG1_9ACTN</name>
<comment type="caution">
    <text evidence="1">The sequence shown here is derived from an EMBL/GenBank/DDBJ whole genome shotgun (WGS) entry which is preliminary data.</text>
</comment>
<organism evidence="1 2">
    <name type="scientific">Jiangella anatolica</name>
    <dbReference type="NCBI Taxonomy" id="2670374"/>
    <lineage>
        <taxon>Bacteria</taxon>
        <taxon>Bacillati</taxon>
        <taxon>Actinomycetota</taxon>
        <taxon>Actinomycetes</taxon>
        <taxon>Jiangellales</taxon>
        <taxon>Jiangellaceae</taxon>
        <taxon>Jiangella</taxon>
    </lineage>
</organism>
<keyword evidence="2" id="KW-1185">Reference proteome</keyword>
<gene>
    <name evidence="1" type="ORF">C1I92_24530</name>
</gene>
<dbReference type="Pfam" id="PF03995">
    <property type="entry name" value="Inhibitor_I36"/>
    <property type="match status" value="1"/>
</dbReference>
<protein>
    <recommendedName>
        <fullName evidence="3">Peptidase inhibitor family I36 protein</fullName>
    </recommendedName>
</protein>
<sequence>MGTKHPRSFHLRLWWPGRNPMPVARRSWAQAYGTRHSRRAAGHEEIGRHLMTRRLLATLAAVATTVLVAAGGAHAGVVATDATPTGPLAAEMADALEQQPGGVQLSDNAMAWDDGEVIVVWPSPGEDASPVGLGDGVRADAVEALGVTELADLGGTVQPRGSTSTCPSGYYCFYTSTNFDGARYQFTSTCSAFPSSYGFDNDATSWVNKHASRNYHAYDTLGGTRLWTMTPGTSDNYVGSSADNRMSYWTCTS</sequence>
<evidence type="ECO:0008006" key="3">
    <source>
        <dbReference type="Google" id="ProtNLM"/>
    </source>
</evidence>
<reference evidence="1 2" key="1">
    <citation type="submission" date="2018-01" db="EMBL/GenBank/DDBJ databases">
        <title>Draft genome sequence of Jiangella sp. GTF31.</title>
        <authorList>
            <person name="Sahin N."/>
            <person name="Ay H."/>
            <person name="Saygin H."/>
        </authorList>
    </citation>
    <scope>NUCLEOTIDE SEQUENCE [LARGE SCALE GENOMIC DNA]</scope>
    <source>
        <strain evidence="1 2">GTF31</strain>
    </source>
</reference>
<evidence type="ECO:0000313" key="1">
    <source>
        <dbReference type="EMBL" id="PZF80759.1"/>
    </source>
</evidence>
<dbReference type="Proteomes" id="UP000248764">
    <property type="component" value="Unassembled WGS sequence"/>
</dbReference>
<accession>A0A2W2BXG1</accession>
<dbReference type="EMBL" id="POTW01000077">
    <property type="protein sequence ID" value="PZF80759.1"/>
    <property type="molecule type" value="Genomic_DNA"/>
</dbReference>
<dbReference type="AlphaFoldDB" id="A0A2W2BXG1"/>
<evidence type="ECO:0000313" key="2">
    <source>
        <dbReference type="Proteomes" id="UP000248764"/>
    </source>
</evidence>
<proteinExistence type="predicted"/>